<feature type="non-terminal residue" evidence="1">
    <location>
        <position position="42"/>
    </location>
</feature>
<reference evidence="1 2" key="1">
    <citation type="submission" date="2017-05" db="EMBL/GenBank/DDBJ databases">
        <title>The Genome Sequence of Enterococcus faecium 2D5_DIV0622.</title>
        <authorList>
            <consortium name="The Broad Institute Genomics Platform"/>
            <consortium name="The Broad Institute Genomic Center for Infectious Diseases"/>
            <person name="Earl A."/>
            <person name="Manson A."/>
            <person name="Schwartman J."/>
            <person name="Gilmore M."/>
            <person name="Abouelleil A."/>
            <person name="Cao P."/>
            <person name="Chapman S."/>
            <person name="Cusick C."/>
            <person name="Shea T."/>
            <person name="Young S."/>
            <person name="Neafsey D."/>
            <person name="Nusbaum C."/>
            <person name="Birren B."/>
        </authorList>
    </citation>
    <scope>NUCLEOTIDE SEQUENCE [LARGE SCALE GENOMIC DNA]</scope>
    <source>
        <strain evidence="1 2">2D5_DIV0622</strain>
    </source>
</reference>
<dbReference type="EMBL" id="NIBL01000001">
    <property type="protein sequence ID" value="OUZ18785.1"/>
    <property type="molecule type" value="Genomic_DNA"/>
</dbReference>
<comment type="caution">
    <text evidence="1">The sequence shown here is derived from an EMBL/GenBank/DDBJ whole genome shotgun (WGS) entry which is preliminary data.</text>
</comment>
<dbReference type="AlphaFoldDB" id="A0A200I3D9"/>
<evidence type="ECO:0000313" key="2">
    <source>
        <dbReference type="Proteomes" id="UP000196503"/>
    </source>
</evidence>
<name>A0A200I3D9_9ENTE</name>
<sequence>MKQLLFAAASFLRIINLKIADDICAFKMNSELYYNKYSLCSR</sequence>
<gene>
    <name evidence="1" type="ORF">A5869_000427</name>
</gene>
<accession>A0A200I3D9</accession>
<evidence type="ECO:0000313" key="1">
    <source>
        <dbReference type="EMBL" id="OUZ18785.1"/>
    </source>
</evidence>
<proteinExistence type="predicted"/>
<dbReference type="Proteomes" id="UP000196503">
    <property type="component" value="Unassembled WGS sequence"/>
</dbReference>
<protein>
    <submittedName>
        <fullName evidence="1">Uncharacterized protein</fullName>
    </submittedName>
</protein>
<organism evidence="1 2">
    <name type="scientific">Enterococcus cecorum</name>
    <dbReference type="NCBI Taxonomy" id="44008"/>
    <lineage>
        <taxon>Bacteria</taxon>
        <taxon>Bacillati</taxon>
        <taxon>Bacillota</taxon>
        <taxon>Bacilli</taxon>
        <taxon>Lactobacillales</taxon>
        <taxon>Enterococcaceae</taxon>
        <taxon>Enterococcus</taxon>
    </lineage>
</organism>